<accession>K2NZA7</accession>
<dbReference type="eggNOG" id="COG0619">
    <property type="taxonomic scope" value="Bacteria"/>
</dbReference>
<keyword evidence="5 6" id="KW-0472">Membrane</keyword>
<gene>
    <name evidence="7" type="ORF">NA8A_07879</name>
</gene>
<feature type="transmembrane region" description="Helical" evidence="6">
    <location>
        <begin position="129"/>
        <end position="152"/>
    </location>
</feature>
<reference evidence="7 8" key="1">
    <citation type="journal article" date="2012" name="J. Bacteriol.">
        <title>Genome Sequence of Nitratireductor indicus Type Strain C115.</title>
        <authorList>
            <person name="Lai Q."/>
            <person name="Li G."/>
            <person name="Yu Z."/>
            <person name="Shao Z."/>
        </authorList>
    </citation>
    <scope>NUCLEOTIDE SEQUENCE [LARGE SCALE GENOMIC DNA]</scope>
    <source>
        <strain evidence="7 8">C115</strain>
    </source>
</reference>
<evidence type="ECO:0000256" key="3">
    <source>
        <dbReference type="ARBA" id="ARBA00022692"/>
    </source>
</evidence>
<dbReference type="PANTHER" id="PTHR33514">
    <property type="entry name" value="PROTEIN ABCI12, CHLOROPLASTIC"/>
    <property type="match status" value="1"/>
</dbReference>
<name>K2NZA7_9HYPH</name>
<feature type="transmembrane region" description="Helical" evidence="6">
    <location>
        <begin position="21"/>
        <end position="51"/>
    </location>
</feature>
<evidence type="ECO:0000256" key="1">
    <source>
        <dbReference type="ARBA" id="ARBA00004141"/>
    </source>
</evidence>
<evidence type="ECO:0000256" key="5">
    <source>
        <dbReference type="ARBA" id="ARBA00023136"/>
    </source>
</evidence>
<dbReference type="GO" id="GO:0005886">
    <property type="term" value="C:plasma membrane"/>
    <property type="evidence" value="ECO:0007669"/>
    <property type="project" value="TreeGrafter"/>
</dbReference>
<keyword evidence="8" id="KW-1185">Reference proteome</keyword>
<evidence type="ECO:0000256" key="6">
    <source>
        <dbReference type="SAM" id="Phobius"/>
    </source>
</evidence>
<evidence type="ECO:0000256" key="4">
    <source>
        <dbReference type="ARBA" id="ARBA00022989"/>
    </source>
</evidence>
<evidence type="ECO:0000256" key="2">
    <source>
        <dbReference type="ARBA" id="ARBA00008564"/>
    </source>
</evidence>
<comment type="similarity">
    <text evidence="2">Belongs to the CbiQ family.</text>
</comment>
<dbReference type="STRING" id="721133.SAMN05216176_105274"/>
<proteinExistence type="inferred from homology"/>
<organism evidence="7 8">
    <name type="scientific">Nitratireductor indicus C115</name>
    <dbReference type="NCBI Taxonomy" id="1231190"/>
    <lineage>
        <taxon>Bacteria</taxon>
        <taxon>Pseudomonadati</taxon>
        <taxon>Pseudomonadota</taxon>
        <taxon>Alphaproteobacteria</taxon>
        <taxon>Hyphomicrobiales</taxon>
        <taxon>Phyllobacteriaceae</taxon>
        <taxon>Nitratireductor</taxon>
    </lineage>
</organism>
<comment type="subcellular location">
    <subcellularLocation>
        <location evidence="1">Membrane</location>
        <topology evidence="1">Multi-pass membrane protein</topology>
    </subcellularLocation>
</comment>
<protein>
    <submittedName>
        <fullName evidence="7">Cobalt transport protein</fullName>
    </submittedName>
</protein>
<dbReference type="RefSeq" id="WP_009756393.1">
    <property type="nucleotide sequence ID" value="NZ_AMSI01000004.1"/>
</dbReference>
<evidence type="ECO:0000313" key="8">
    <source>
        <dbReference type="Proteomes" id="UP000007374"/>
    </source>
</evidence>
<dbReference type="Pfam" id="PF02361">
    <property type="entry name" value="CbiQ"/>
    <property type="match status" value="1"/>
</dbReference>
<feature type="transmembrane region" description="Helical" evidence="6">
    <location>
        <begin position="91"/>
        <end position="109"/>
    </location>
</feature>
<sequence>MISPFSPVESRAHEWPAFSKLLALCALSTGLFFTDNVTVLFAAFACTALVYGIAGPAFLRTALVTLRTLLPVVALVTIWHGATGDPRGGAVIILRMITLVVWASAFTMTTRLGEMVELVRSCAKPFERIGFPVGSLGLAIPLTIRFIPVFIARTRSMDEAWRARSESRRKWRLFLPLLLAAMDDADDVAEAIRARGGTNP</sequence>
<keyword evidence="4 6" id="KW-1133">Transmembrane helix</keyword>
<dbReference type="PATRIC" id="fig|1231190.3.peg.1652"/>
<dbReference type="PANTHER" id="PTHR33514:SF13">
    <property type="entry name" value="PROTEIN ABCI12, CHLOROPLASTIC"/>
    <property type="match status" value="1"/>
</dbReference>
<comment type="caution">
    <text evidence="7">The sequence shown here is derived from an EMBL/GenBank/DDBJ whole genome shotgun (WGS) entry which is preliminary data.</text>
</comment>
<dbReference type="AlphaFoldDB" id="K2NZA7"/>
<dbReference type="Proteomes" id="UP000007374">
    <property type="component" value="Unassembled WGS sequence"/>
</dbReference>
<keyword evidence="3 6" id="KW-0812">Transmembrane</keyword>
<dbReference type="OrthoDB" id="5868344at2"/>
<dbReference type="EMBL" id="AMSI01000004">
    <property type="protein sequence ID" value="EKF43239.1"/>
    <property type="molecule type" value="Genomic_DNA"/>
</dbReference>
<evidence type="ECO:0000313" key="7">
    <source>
        <dbReference type="EMBL" id="EKF43239.1"/>
    </source>
</evidence>
<dbReference type="InterPro" id="IPR003339">
    <property type="entry name" value="ABC/ECF_trnsptr_transmembrane"/>
</dbReference>